<sequence>MGVVSIGNKEDVNTHELVVIITGRENGLTPVIDEVFNRSYHMLCRRHVDQNVLGKLTEMIKDEEVASRYLALKKIWVELKRPPEIIDDPKNKCGHHLRTLQGLPCSCELITRYEHLLPINLSDIYSFRMALEIGSAHPVSQEKDMDAEMRDLAELLPQISTGPISKVREMHCLAKRVLNPVLPSDPDLSTGSIFPFPDAFPYFVYPFIENWKHVEEDRNCGYRVVAYFVYGDEHQWPMDRVMGEQDKS</sequence>
<keyword evidence="2" id="KW-1185">Reference proteome</keyword>
<reference evidence="2" key="1">
    <citation type="journal article" date="2023" name="Nat. Plants">
        <title>Single-cell RNA sequencing provides a high-resolution roadmap for understanding the multicellular compartmentation of specialized metabolism.</title>
        <authorList>
            <person name="Sun S."/>
            <person name="Shen X."/>
            <person name="Li Y."/>
            <person name="Li Y."/>
            <person name="Wang S."/>
            <person name="Li R."/>
            <person name="Zhang H."/>
            <person name="Shen G."/>
            <person name="Guo B."/>
            <person name="Wei J."/>
            <person name="Xu J."/>
            <person name="St-Pierre B."/>
            <person name="Chen S."/>
            <person name="Sun C."/>
        </authorList>
    </citation>
    <scope>NUCLEOTIDE SEQUENCE [LARGE SCALE GENOMIC DNA]</scope>
</reference>
<dbReference type="Proteomes" id="UP001060085">
    <property type="component" value="Linkage Group LG07"/>
</dbReference>
<protein>
    <submittedName>
        <fullName evidence="1">Uncharacterized protein</fullName>
    </submittedName>
</protein>
<evidence type="ECO:0000313" key="2">
    <source>
        <dbReference type="Proteomes" id="UP001060085"/>
    </source>
</evidence>
<name>A0ACB9ZZZ5_CATRO</name>
<gene>
    <name evidence="1" type="ORF">M9H77_31101</name>
</gene>
<proteinExistence type="predicted"/>
<organism evidence="1 2">
    <name type="scientific">Catharanthus roseus</name>
    <name type="common">Madagascar periwinkle</name>
    <name type="synonym">Vinca rosea</name>
    <dbReference type="NCBI Taxonomy" id="4058"/>
    <lineage>
        <taxon>Eukaryota</taxon>
        <taxon>Viridiplantae</taxon>
        <taxon>Streptophyta</taxon>
        <taxon>Embryophyta</taxon>
        <taxon>Tracheophyta</taxon>
        <taxon>Spermatophyta</taxon>
        <taxon>Magnoliopsida</taxon>
        <taxon>eudicotyledons</taxon>
        <taxon>Gunneridae</taxon>
        <taxon>Pentapetalae</taxon>
        <taxon>asterids</taxon>
        <taxon>lamiids</taxon>
        <taxon>Gentianales</taxon>
        <taxon>Apocynaceae</taxon>
        <taxon>Rauvolfioideae</taxon>
        <taxon>Vinceae</taxon>
        <taxon>Catharanthinae</taxon>
        <taxon>Catharanthus</taxon>
    </lineage>
</organism>
<comment type="caution">
    <text evidence="1">The sequence shown here is derived from an EMBL/GenBank/DDBJ whole genome shotgun (WGS) entry which is preliminary data.</text>
</comment>
<dbReference type="EMBL" id="CM044707">
    <property type="protein sequence ID" value="KAI5653914.1"/>
    <property type="molecule type" value="Genomic_DNA"/>
</dbReference>
<evidence type="ECO:0000313" key="1">
    <source>
        <dbReference type="EMBL" id="KAI5653914.1"/>
    </source>
</evidence>
<accession>A0ACB9ZZZ5</accession>